<organism evidence="1 2">
    <name type="scientific">Maritalea porphyrae</name>
    <dbReference type="NCBI Taxonomy" id="880732"/>
    <lineage>
        <taxon>Bacteria</taxon>
        <taxon>Pseudomonadati</taxon>
        <taxon>Pseudomonadota</taxon>
        <taxon>Alphaproteobacteria</taxon>
        <taxon>Hyphomicrobiales</taxon>
        <taxon>Devosiaceae</taxon>
        <taxon>Maritalea</taxon>
    </lineage>
</organism>
<sequence length="118" mass="13260">MSLDKLAVELEETARQTAEMIDKINDSLGVLMNNKLDSDDARSTAIQQMLVALQAQDRIQQRSDNIAKAARLMAKVIDDISENIDHKDIWSELTLDELRKPNLSGIAGRAKHDDIELF</sequence>
<proteinExistence type="predicted"/>
<accession>A0ABQ5URN3</accession>
<keyword evidence="2" id="KW-1185">Reference proteome</keyword>
<protein>
    <submittedName>
        <fullName evidence="1">Uncharacterized protein</fullName>
    </submittedName>
</protein>
<dbReference type="EMBL" id="BSNI01000002">
    <property type="protein sequence ID" value="GLQ17529.1"/>
    <property type="molecule type" value="Genomic_DNA"/>
</dbReference>
<gene>
    <name evidence="1" type="ORF">GCM10007879_17780</name>
</gene>
<dbReference type="RefSeq" id="WP_284363738.1">
    <property type="nucleotide sequence ID" value="NZ_BSNI01000002.1"/>
</dbReference>
<evidence type="ECO:0000313" key="2">
    <source>
        <dbReference type="Proteomes" id="UP001161405"/>
    </source>
</evidence>
<reference evidence="1" key="2">
    <citation type="submission" date="2023-01" db="EMBL/GenBank/DDBJ databases">
        <title>Draft genome sequence of Maritalea porphyrae strain NBRC 107169.</title>
        <authorList>
            <person name="Sun Q."/>
            <person name="Mori K."/>
        </authorList>
    </citation>
    <scope>NUCLEOTIDE SEQUENCE</scope>
    <source>
        <strain evidence="1">NBRC 107169</strain>
    </source>
</reference>
<dbReference type="Proteomes" id="UP001161405">
    <property type="component" value="Unassembled WGS sequence"/>
</dbReference>
<evidence type="ECO:0000313" key="1">
    <source>
        <dbReference type="EMBL" id="GLQ17529.1"/>
    </source>
</evidence>
<comment type="caution">
    <text evidence="1">The sequence shown here is derived from an EMBL/GenBank/DDBJ whole genome shotgun (WGS) entry which is preliminary data.</text>
</comment>
<reference evidence="1" key="1">
    <citation type="journal article" date="2014" name="Int. J. Syst. Evol. Microbiol.">
        <title>Complete genome of a new Firmicutes species belonging to the dominant human colonic microbiota ('Ruminococcus bicirculans') reveals two chromosomes and a selective capacity to utilize plant glucans.</title>
        <authorList>
            <consortium name="NISC Comparative Sequencing Program"/>
            <person name="Wegmann U."/>
            <person name="Louis P."/>
            <person name="Goesmann A."/>
            <person name="Henrissat B."/>
            <person name="Duncan S.H."/>
            <person name="Flint H.J."/>
        </authorList>
    </citation>
    <scope>NUCLEOTIDE SEQUENCE</scope>
    <source>
        <strain evidence="1">NBRC 107169</strain>
    </source>
</reference>
<name>A0ABQ5URN3_9HYPH</name>